<name>A0A5B7K3J4_PORTR</name>
<organism evidence="1 2">
    <name type="scientific">Portunus trituberculatus</name>
    <name type="common">Swimming crab</name>
    <name type="synonym">Neptunus trituberculatus</name>
    <dbReference type="NCBI Taxonomy" id="210409"/>
    <lineage>
        <taxon>Eukaryota</taxon>
        <taxon>Metazoa</taxon>
        <taxon>Ecdysozoa</taxon>
        <taxon>Arthropoda</taxon>
        <taxon>Crustacea</taxon>
        <taxon>Multicrustacea</taxon>
        <taxon>Malacostraca</taxon>
        <taxon>Eumalacostraca</taxon>
        <taxon>Eucarida</taxon>
        <taxon>Decapoda</taxon>
        <taxon>Pleocyemata</taxon>
        <taxon>Brachyura</taxon>
        <taxon>Eubrachyura</taxon>
        <taxon>Portunoidea</taxon>
        <taxon>Portunidae</taxon>
        <taxon>Portuninae</taxon>
        <taxon>Portunus</taxon>
    </lineage>
</organism>
<proteinExistence type="predicted"/>
<keyword evidence="2" id="KW-1185">Reference proteome</keyword>
<comment type="caution">
    <text evidence="1">The sequence shown here is derived from an EMBL/GenBank/DDBJ whole genome shotgun (WGS) entry which is preliminary data.</text>
</comment>
<sequence length="20" mass="2456">MVVEEKVMVEKKRMEKEEFG</sequence>
<accession>A0A5B7K3J4</accession>
<protein>
    <submittedName>
        <fullName evidence="1">Uncharacterized protein</fullName>
    </submittedName>
</protein>
<dbReference type="EMBL" id="VSRR010117303">
    <property type="protein sequence ID" value="MPC99184.1"/>
    <property type="molecule type" value="Genomic_DNA"/>
</dbReference>
<evidence type="ECO:0000313" key="1">
    <source>
        <dbReference type="EMBL" id="MPC99184.1"/>
    </source>
</evidence>
<reference evidence="1 2" key="1">
    <citation type="submission" date="2019-05" db="EMBL/GenBank/DDBJ databases">
        <title>Another draft genome of Portunus trituberculatus and its Hox gene families provides insights of decapod evolution.</title>
        <authorList>
            <person name="Jeong J.-H."/>
            <person name="Song I."/>
            <person name="Kim S."/>
            <person name="Choi T."/>
            <person name="Kim D."/>
            <person name="Ryu S."/>
            <person name="Kim W."/>
        </authorList>
    </citation>
    <scope>NUCLEOTIDE SEQUENCE [LARGE SCALE GENOMIC DNA]</scope>
    <source>
        <tissue evidence="1">Muscle</tissue>
    </source>
</reference>
<gene>
    <name evidence="1" type="ORF">E2C01_094582</name>
</gene>
<evidence type="ECO:0000313" key="2">
    <source>
        <dbReference type="Proteomes" id="UP000324222"/>
    </source>
</evidence>
<dbReference type="AlphaFoldDB" id="A0A5B7K3J4"/>
<dbReference type="Proteomes" id="UP000324222">
    <property type="component" value="Unassembled WGS sequence"/>
</dbReference>